<proteinExistence type="predicted"/>
<evidence type="ECO:0000256" key="3">
    <source>
        <dbReference type="PROSITE-ProRule" id="PRU00023"/>
    </source>
</evidence>
<feature type="compositionally biased region" description="Low complexity" evidence="4">
    <location>
        <begin position="14"/>
        <end position="26"/>
    </location>
</feature>
<dbReference type="Proteomes" id="UP001217089">
    <property type="component" value="Unassembled WGS sequence"/>
</dbReference>
<gene>
    <name evidence="5" type="ORF">KUTeg_004547</name>
</gene>
<organism evidence="5 6">
    <name type="scientific">Tegillarca granosa</name>
    <name type="common">Malaysian cockle</name>
    <name type="synonym">Anadara granosa</name>
    <dbReference type="NCBI Taxonomy" id="220873"/>
    <lineage>
        <taxon>Eukaryota</taxon>
        <taxon>Metazoa</taxon>
        <taxon>Spiralia</taxon>
        <taxon>Lophotrochozoa</taxon>
        <taxon>Mollusca</taxon>
        <taxon>Bivalvia</taxon>
        <taxon>Autobranchia</taxon>
        <taxon>Pteriomorphia</taxon>
        <taxon>Arcoida</taxon>
        <taxon>Arcoidea</taxon>
        <taxon>Arcidae</taxon>
        <taxon>Tegillarca</taxon>
    </lineage>
</organism>
<dbReference type="SUPFAM" id="SSF48403">
    <property type="entry name" value="Ankyrin repeat"/>
    <property type="match status" value="1"/>
</dbReference>
<dbReference type="SMART" id="SM00248">
    <property type="entry name" value="ANK"/>
    <property type="match status" value="2"/>
</dbReference>
<dbReference type="InterPro" id="IPR036770">
    <property type="entry name" value="Ankyrin_rpt-contain_sf"/>
</dbReference>
<keyword evidence="6" id="KW-1185">Reference proteome</keyword>
<feature type="region of interest" description="Disordered" evidence="4">
    <location>
        <begin position="71"/>
        <end position="98"/>
    </location>
</feature>
<evidence type="ECO:0000256" key="4">
    <source>
        <dbReference type="SAM" id="MobiDB-lite"/>
    </source>
</evidence>
<evidence type="ECO:0000313" key="6">
    <source>
        <dbReference type="Proteomes" id="UP001217089"/>
    </source>
</evidence>
<accession>A0ABQ9FRT7</accession>
<evidence type="ECO:0000256" key="2">
    <source>
        <dbReference type="ARBA" id="ARBA00023043"/>
    </source>
</evidence>
<dbReference type="Gene3D" id="1.25.40.20">
    <property type="entry name" value="Ankyrin repeat-containing domain"/>
    <property type="match status" value="1"/>
</dbReference>
<dbReference type="Pfam" id="PF12796">
    <property type="entry name" value="Ank_2"/>
    <property type="match status" value="1"/>
</dbReference>
<name>A0ABQ9FRT7_TEGGR</name>
<reference evidence="5 6" key="1">
    <citation type="submission" date="2022-12" db="EMBL/GenBank/DDBJ databases">
        <title>Chromosome-level genome of Tegillarca granosa.</title>
        <authorList>
            <person name="Kim J."/>
        </authorList>
    </citation>
    <scope>NUCLEOTIDE SEQUENCE [LARGE SCALE GENOMIC DNA]</scope>
    <source>
        <strain evidence="5">Teg-2019</strain>
        <tissue evidence="5">Adductor muscle</tissue>
    </source>
</reference>
<dbReference type="InterPro" id="IPR002110">
    <property type="entry name" value="Ankyrin_rpt"/>
</dbReference>
<comment type="caution">
    <text evidence="5">The sequence shown here is derived from an EMBL/GenBank/DDBJ whole genome shotgun (WGS) entry which is preliminary data.</text>
</comment>
<keyword evidence="1" id="KW-0677">Repeat</keyword>
<dbReference type="PANTHER" id="PTHR24171">
    <property type="entry name" value="ANKYRIN REPEAT DOMAIN-CONTAINING PROTEIN 39-RELATED"/>
    <property type="match status" value="1"/>
</dbReference>
<keyword evidence="2 3" id="KW-0040">ANK repeat</keyword>
<feature type="repeat" description="ANK" evidence="3">
    <location>
        <begin position="171"/>
        <end position="203"/>
    </location>
</feature>
<feature type="region of interest" description="Disordered" evidence="4">
    <location>
        <begin position="1"/>
        <end position="26"/>
    </location>
</feature>
<dbReference type="PROSITE" id="PS50088">
    <property type="entry name" value="ANK_REPEAT"/>
    <property type="match status" value="2"/>
</dbReference>
<protein>
    <submittedName>
        <fullName evidence="5">Uncharacterized protein</fullName>
    </submittedName>
</protein>
<evidence type="ECO:0000313" key="5">
    <source>
        <dbReference type="EMBL" id="KAJ8319456.1"/>
    </source>
</evidence>
<feature type="repeat" description="ANK" evidence="3">
    <location>
        <begin position="138"/>
        <end position="170"/>
    </location>
</feature>
<dbReference type="PANTHER" id="PTHR24171:SF9">
    <property type="entry name" value="ANKYRIN REPEAT DOMAIN-CONTAINING PROTEIN 39"/>
    <property type="match status" value="1"/>
</dbReference>
<dbReference type="PROSITE" id="PS50297">
    <property type="entry name" value="ANK_REP_REGION"/>
    <property type="match status" value="2"/>
</dbReference>
<evidence type="ECO:0000256" key="1">
    <source>
        <dbReference type="ARBA" id="ARBA00022737"/>
    </source>
</evidence>
<dbReference type="EMBL" id="JARBDR010000214">
    <property type="protein sequence ID" value="KAJ8319456.1"/>
    <property type="molecule type" value="Genomic_DNA"/>
</dbReference>
<sequence length="228" mass="25405">MWKIMTDENESESDSLQSDPSSSEGEYSIYNMIDNADYPKFDVSSWDPQPPAGINYLCLIPFGSTYKSEYDQSHSGGGKLKTSTSHRQQRMKEFKSGRTTGRNIVDEKRLRNAANQNDFTTVMTLLDDGVDANCSDDKKRTALHFAASQGYEIIVKLLLDKGADPNQKDILGNTPLHLAACTGQVPVVTFLLRAGTDLKSVDRFGRTPLTVGKIPVKDETLQTWQLYI</sequence>